<dbReference type="AlphaFoldDB" id="A0A8K0KR74"/>
<feature type="compositionally biased region" description="Pro residues" evidence="1">
    <location>
        <begin position="197"/>
        <end position="209"/>
    </location>
</feature>
<feature type="region of interest" description="Disordered" evidence="1">
    <location>
        <begin position="25"/>
        <end position="45"/>
    </location>
</feature>
<organism evidence="2 3">
    <name type="scientific">Ladona fulva</name>
    <name type="common">Scarce chaser dragonfly</name>
    <name type="synonym">Libellula fulva</name>
    <dbReference type="NCBI Taxonomy" id="123851"/>
    <lineage>
        <taxon>Eukaryota</taxon>
        <taxon>Metazoa</taxon>
        <taxon>Ecdysozoa</taxon>
        <taxon>Arthropoda</taxon>
        <taxon>Hexapoda</taxon>
        <taxon>Insecta</taxon>
        <taxon>Pterygota</taxon>
        <taxon>Palaeoptera</taxon>
        <taxon>Odonata</taxon>
        <taxon>Epiprocta</taxon>
        <taxon>Anisoptera</taxon>
        <taxon>Libelluloidea</taxon>
        <taxon>Libellulidae</taxon>
        <taxon>Ladona</taxon>
    </lineage>
</organism>
<reference evidence="2" key="2">
    <citation type="submission" date="2017-10" db="EMBL/GenBank/DDBJ databases">
        <title>Ladona fulva Genome sequencing and assembly.</title>
        <authorList>
            <person name="Murali S."/>
            <person name="Richards S."/>
            <person name="Bandaranaike D."/>
            <person name="Bellair M."/>
            <person name="Blankenburg K."/>
            <person name="Chao H."/>
            <person name="Dinh H."/>
            <person name="Doddapaneni H."/>
            <person name="Dugan-Rocha S."/>
            <person name="Elkadiri S."/>
            <person name="Gnanaolivu R."/>
            <person name="Hernandez B."/>
            <person name="Skinner E."/>
            <person name="Javaid M."/>
            <person name="Lee S."/>
            <person name="Li M."/>
            <person name="Ming W."/>
            <person name="Munidasa M."/>
            <person name="Muniz J."/>
            <person name="Nguyen L."/>
            <person name="Hughes D."/>
            <person name="Osuji N."/>
            <person name="Pu L.-L."/>
            <person name="Puazo M."/>
            <person name="Qu C."/>
            <person name="Quiroz J."/>
            <person name="Raj R."/>
            <person name="Weissenberger G."/>
            <person name="Xin Y."/>
            <person name="Zou X."/>
            <person name="Han Y."/>
            <person name="Worley K."/>
            <person name="Muzny D."/>
            <person name="Gibbs R."/>
        </authorList>
    </citation>
    <scope>NUCLEOTIDE SEQUENCE</scope>
    <source>
        <strain evidence="2">Sampled in the wild</strain>
    </source>
</reference>
<feature type="region of interest" description="Disordered" evidence="1">
    <location>
        <begin position="247"/>
        <end position="285"/>
    </location>
</feature>
<accession>A0A8K0KR74</accession>
<keyword evidence="3" id="KW-1185">Reference proteome</keyword>
<gene>
    <name evidence="2" type="ORF">J437_LFUL014084</name>
</gene>
<name>A0A8K0KR74_LADFU</name>
<evidence type="ECO:0000313" key="3">
    <source>
        <dbReference type="Proteomes" id="UP000792457"/>
    </source>
</evidence>
<feature type="region of interest" description="Disordered" evidence="1">
    <location>
        <begin position="178"/>
        <end position="211"/>
    </location>
</feature>
<comment type="caution">
    <text evidence="2">The sequence shown here is derived from an EMBL/GenBank/DDBJ whole genome shotgun (WGS) entry which is preliminary data.</text>
</comment>
<sequence length="328" mass="35264">MLRSPSHESVTTDLSLFSVSSLASAKATTSTRPPSSTLHSTELLLPPDAARRRQQSRRAPPPAVIPELLWFEEEETELMRGCAALSTALGLQKSFSTGDICAGQWEEEWWGGGREEEGVPGGAKGAVSEEALLGCGAHLLQLQGGGCGSAVFRCPLHRRLDAASRSCSTWVAVGDAVSQLPSPHGGAPTDAPERRPPPPPPPPSSPPFAPADLIRSVNKKVRQGYIRRRLVATFRALERLSRGEFAAQKANEESHPSSPSSSCLLRVPGSGGNSRRVSAAPAPGARNLPLTIRDVERERGKPLSKYERNMMIFDWLHTLDDASFEGLQ</sequence>
<proteinExistence type="predicted"/>
<protein>
    <submittedName>
        <fullName evidence="2">Uncharacterized protein</fullName>
    </submittedName>
</protein>
<evidence type="ECO:0000256" key="1">
    <source>
        <dbReference type="SAM" id="MobiDB-lite"/>
    </source>
</evidence>
<dbReference type="EMBL" id="KZ309083">
    <property type="protein sequence ID" value="KAG8236818.1"/>
    <property type="molecule type" value="Genomic_DNA"/>
</dbReference>
<reference evidence="2" key="1">
    <citation type="submission" date="2013-04" db="EMBL/GenBank/DDBJ databases">
        <authorList>
            <person name="Qu J."/>
            <person name="Murali S.C."/>
            <person name="Bandaranaike D."/>
            <person name="Bellair M."/>
            <person name="Blankenburg K."/>
            <person name="Chao H."/>
            <person name="Dinh H."/>
            <person name="Doddapaneni H."/>
            <person name="Downs B."/>
            <person name="Dugan-Rocha S."/>
            <person name="Elkadiri S."/>
            <person name="Gnanaolivu R.D."/>
            <person name="Hernandez B."/>
            <person name="Javaid M."/>
            <person name="Jayaseelan J.C."/>
            <person name="Lee S."/>
            <person name="Li M."/>
            <person name="Ming W."/>
            <person name="Munidasa M."/>
            <person name="Muniz J."/>
            <person name="Nguyen L."/>
            <person name="Ongeri F."/>
            <person name="Osuji N."/>
            <person name="Pu L.-L."/>
            <person name="Puazo M."/>
            <person name="Qu C."/>
            <person name="Quiroz J."/>
            <person name="Raj R."/>
            <person name="Weissenberger G."/>
            <person name="Xin Y."/>
            <person name="Zou X."/>
            <person name="Han Y."/>
            <person name="Richards S."/>
            <person name="Worley K."/>
            <person name="Muzny D."/>
            <person name="Gibbs R."/>
        </authorList>
    </citation>
    <scope>NUCLEOTIDE SEQUENCE</scope>
    <source>
        <strain evidence="2">Sampled in the wild</strain>
    </source>
</reference>
<evidence type="ECO:0000313" key="2">
    <source>
        <dbReference type="EMBL" id="KAG8236818.1"/>
    </source>
</evidence>
<dbReference type="Proteomes" id="UP000792457">
    <property type="component" value="Unassembled WGS sequence"/>
</dbReference>
<dbReference type="OrthoDB" id="6130045at2759"/>